<gene>
    <name evidence="1" type="ORF">IHE45_20G102800</name>
</gene>
<reference evidence="2" key="1">
    <citation type="journal article" date="2022" name="Nat. Commun.">
        <title>Chromosome evolution and the genetic basis of agronomically important traits in greater yam.</title>
        <authorList>
            <person name="Bredeson J.V."/>
            <person name="Lyons J.B."/>
            <person name="Oniyinde I.O."/>
            <person name="Okereke N.R."/>
            <person name="Kolade O."/>
            <person name="Nnabue I."/>
            <person name="Nwadili C.O."/>
            <person name="Hribova E."/>
            <person name="Parker M."/>
            <person name="Nwogha J."/>
            <person name="Shu S."/>
            <person name="Carlson J."/>
            <person name="Kariba R."/>
            <person name="Muthemba S."/>
            <person name="Knop K."/>
            <person name="Barton G.J."/>
            <person name="Sherwood A.V."/>
            <person name="Lopez-Montes A."/>
            <person name="Asiedu R."/>
            <person name="Jamnadass R."/>
            <person name="Muchugi A."/>
            <person name="Goodstein D."/>
            <person name="Egesi C.N."/>
            <person name="Featherston J."/>
            <person name="Asfaw A."/>
            <person name="Simpson G.G."/>
            <person name="Dolezel J."/>
            <person name="Hendre P.S."/>
            <person name="Van Deynze A."/>
            <person name="Kumar P.L."/>
            <person name="Obidiegwu J.E."/>
            <person name="Bhattacharjee R."/>
            <person name="Rokhsar D.S."/>
        </authorList>
    </citation>
    <scope>NUCLEOTIDE SEQUENCE [LARGE SCALE GENOMIC DNA]</scope>
    <source>
        <strain evidence="2">cv. TDa95/00328</strain>
    </source>
</reference>
<proteinExistence type="predicted"/>
<evidence type="ECO:0000313" key="2">
    <source>
        <dbReference type="Proteomes" id="UP000827976"/>
    </source>
</evidence>
<keyword evidence="2" id="KW-1185">Reference proteome</keyword>
<name>A0ACB7TU69_DIOAL</name>
<comment type="caution">
    <text evidence="1">The sequence shown here is derived from an EMBL/GenBank/DDBJ whole genome shotgun (WGS) entry which is preliminary data.</text>
</comment>
<protein>
    <submittedName>
        <fullName evidence="1">Biotin/lipoyl attachment domain-containing protein</fullName>
    </submittedName>
</protein>
<accession>A0ACB7TU69</accession>
<organism evidence="1 2">
    <name type="scientific">Dioscorea alata</name>
    <name type="common">Purple yam</name>
    <dbReference type="NCBI Taxonomy" id="55571"/>
    <lineage>
        <taxon>Eukaryota</taxon>
        <taxon>Viridiplantae</taxon>
        <taxon>Streptophyta</taxon>
        <taxon>Embryophyta</taxon>
        <taxon>Tracheophyta</taxon>
        <taxon>Spermatophyta</taxon>
        <taxon>Magnoliopsida</taxon>
        <taxon>Liliopsida</taxon>
        <taxon>Dioscoreales</taxon>
        <taxon>Dioscoreaceae</taxon>
        <taxon>Dioscorea</taxon>
    </lineage>
</organism>
<dbReference type="Proteomes" id="UP000827976">
    <property type="component" value="Chromosome 20"/>
</dbReference>
<dbReference type="EMBL" id="CM037030">
    <property type="protein sequence ID" value="KAH7652156.1"/>
    <property type="molecule type" value="Genomic_DNA"/>
</dbReference>
<evidence type="ECO:0000313" key="1">
    <source>
        <dbReference type="EMBL" id="KAH7652156.1"/>
    </source>
</evidence>
<sequence length="285" mass="30937">MASCSLGASTNTTLPNLLSGFKKIKCSRLDITFKVNSIGVQTSLGLRGIQLSPDQVHATKFSWKSLRSANPIVVNCGMSSAKNDIEVGALEEEKSTRDQLIPFSPEVESLLNVICDTTSIAEFGLNLSGFRLYVKRDINDKMLNLAASSPPIQISSSNELLDQNGFVTTTSLTLSKPKPSSGSFQQILDSSHDEGLMILQSPKVGFFRRSRTIKGKKAPPSCKEKQQVKEGQVICYVEQLGGEIPIESDVTGEVIKIFRRDGEPVGYGDALIAILPSFPGIKKLQ</sequence>